<dbReference type="GO" id="GO:0010181">
    <property type="term" value="F:FMN binding"/>
    <property type="evidence" value="ECO:0007669"/>
    <property type="project" value="TreeGrafter"/>
</dbReference>
<dbReference type="PANTHER" id="PTHR21085:SF0">
    <property type="entry name" value="CHORISMATE SYNTHASE"/>
    <property type="match status" value="1"/>
</dbReference>
<organism evidence="14">
    <name type="scientific">Perkinsus marinus (strain ATCC 50983 / TXsc)</name>
    <dbReference type="NCBI Taxonomy" id="423536"/>
    <lineage>
        <taxon>Eukaryota</taxon>
        <taxon>Sar</taxon>
        <taxon>Alveolata</taxon>
        <taxon>Perkinsozoa</taxon>
        <taxon>Perkinsea</taxon>
        <taxon>Perkinsida</taxon>
        <taxon>Perkinsidae</taxon>
        <taxon>Perkinsus</taxon>
    </lineage>
</organism>
<evidence type="ECO:0000313" key="14">
    <source>
        <dbReference type="Proteomes" id="UP000007800"/>
    </source>
</evidence>
<feature type="non-terminal residue" evidence="13">
    <location>
        <position position="139"/>
    </location>
</feature>
<dbReference type="GO" id="GO:0005681">
    <property type="term" value="C:spliceosomal complex"/>
    <property type="evidence" value="ECO:0007669"/>
    <property type="project" value="UniProtKB-KW"/>
</dbReference>
<evidence type="ECO:0000313" key="13">
    <source>
        <dbReference type="EMBL" id="EER08078.1"/>
    </source>
</evidence>
<evidence type="ECO:0000256" key="12">
    <source>
        <dbReference type="RuleBase" id="RU367025"/>
    </source>
</evidence>
<dbReference type="GO" id="GO:0009423">
    <property type="term" value="P:chorismate biosynthetic process"/>
    <property type="evidence" value="ECO:0007669"/>
    <property type="project" value="UniProtKB-UniPathway"/>
</dbReference>
<evidence type="ECO:0000256" key="11">
    <source>
        <dbReference type="ARBA" id="ARBA00023242"/>
    </source>
</evidence>
<dbReference type="GO" id="GO:0008652">
    <property type="term" value="P:amino acid biosynthetic process"/>
    <property type="evidence" value="ECO:0007669"/>
    <property type="project" value="UniProtKB-KW"/>
</dbReference>
<evidence type="ECO:0000256" key="3">
    <source>
        <dbReference type="ARBA" id="ARBA00006164"/>
    </source>
</evidence>
<evidence type="ECO:0000256" key="6">
    <source>
        <dbReference type="ARBA" id="ARBA00022664"/>
    </source>
</evidence>
<sequence>VCIKAASSIGVEQVTADFDGHTQTLAVKGRHDPCVLPRAPPLIESMAAIVTMDMMLRQRARGMPMHTLGYAGGVCGSNAGRLLLIMANLTDKGVAGAHGGNPQFLISQIVRDRVYSLRYWKEECFGLNAETILDKAAEL</sequence>
<protein>
    <recommendedName>
        <fullName evidence="12">Pre-mRNA-splicing factor 38</fullName>
    </recommendedName>
</protein>
<accession>C5L5B5</accession>
<keyword evidence="7 12" id="KW-0747">Spliceosome</keyword>
<dbReference type="InterPro" id="IPR005037">
    <property type="entry name" value="PRP38"/>
</dbReference>
<evidence type="ECO:0000256" key="7">
    <source>
        <dbReference type="ARBA" id="ARBA00022728"/>
    </source>
</evidence>
<dbReference type="GO" id="GO:0005829">
    <property type="term" value="C:cytosol"/>
    <property type="evidence" value="ECO:0007669"/>
    <property type="project" value="TreeGrafter"/>
</dbReference>
<comment type="subcellular location">
    <subcellularLocation>
        <location evidence="1 12">Nucleus</location>
    </subcellularLocation>
</comment>
<evidence type="ECO:0000256" key="1">
    <source>
        <dbReference type="ARBA" id="ARBA00004123"/>
    </source>
</evidence>
<evidence type="ECO:0000256" key="9">
    <source>
        <dbReference type="ARBA" id="ARBA00023187"/>
    </source>
</evidence>
<dbReference type="SUPFAM" id="SSF103263">
    <property type="entry name" value="Chorismate synthase, AroC"/>
    <property type="match status" value="1"/>
</dbReference>
<dbReference type="GO" id="GO:0000398">
    <property type="term" value="P:mRNA splicing, via spliceosome"/>
    <property type="evidence" value="ECO:0007669"/>
    <property type="project" value="UniProtKB-UniRule"/>
</dbReference>
<dbReference type="InterPro" id="IPR020541">
    <property type="entry name" value="Chorismate_synthase_CS"/>
</dbReference>
<keyword evidence="6 12" id="KW-0507">mRNA processing</keyword>
<evidence type="ECO:0000256" key="4">
    <source>
        <dbReference type="ARBA" id="ARBA00008014"/>
    </source>
</evidence>
<feature type="non-terminal residue" evidence="13">
    <location>
        <position position="1"/>
    </location>
</feature>
<dbReference type="Pfam" id="PF03371">
    <property type="entry name" value="PRP38"/>
    <property type="match status" value="1"/>
</dbReference>
<keyword evidence="8" id="KW-0057">Aromatic amino acid biosynthesis</keyword>
<dbReference type="Pfam" id="PF01264">
    <property type="entry name" value="Chorismate_synt"/>
    <property type="match status" value="1"/>
</dbReference>
<comment type="pathway">
    <text evidence="2">Metabolic intermediate biosynthesis; chorismate biosynthesis; chorismate from D-erythrose 4-phosphate and phosphoenolpyruvate: step 7/7.</text>
</comment>
<reference evidence="13 14" key="1">
    <citation type="submission" date="2008-07" db="EMBL/GenBank/DDBJ databases">
        <authorList>
            <person name="El-Sayed N."/>
            <person name="Caler E."/>
            <person name="Inman J."/>
            <person name="Amedeo P."/>
            <person name="Hass B."/>
            <person name="Wortman J."/>
        </authorList>
    </citation>
    <scope>NUCLEOTIDE SEQUENCE [LARGE SCALE GENOMIC DNA]</scope>
    <source>
        <strain evidence="14">ATCC 50983 / TXsc</strain>
    </source>
</reference>
<dbReference type="PANTHER" id="PTHR21085">
    <property type="entry name" value="CHORISMATE SYNTHASE"/>
    <property type="match status" value="1"/>
</dbReference>
<dbReference type="GeneID" id="9064241"/>
<proteinExistence type="inferred from homology"/>
<keyword evidence="10" id="KW-0456">Lyase</keyword>
<comment type="function">
    <text evidence="12">Required for pre-mRNA splicing.</text>
</comment>
<evidence type="ECO:0000256" key="8">
    <source>
        <dbReference type="ARBA" id="ARBA00023141"/>
    </source>
</evidence>
<dbReference type="PROSITE" id="PS00789">
    <property type="entry name" value="CHORISMATE_SYNTHASE_3"/>
    <property type="match status" value="1"/>
</dbReference>
<comment type="similarity">
    <text evidence="3 12">Belongs to the PRP38 family.</text>
</comment>
<dbReference type="RefSeq" id="XP_002776262.1">
    <property type="nucleotide sequence ID" value="XM_002776216.1"/>
</dbReference>
<keyword evidence="14" id="KW-1185">Reference proteome</keyword>
<dbReference type="Gene3D" id="3.60.150.10">
    <property type="entry name" value="Chorismate synthase AroC"/>
    <property type="match status" value="1"/>
</dbReference>
<dbReference type="Proteomes" id="UP000007800">
    <property type="component" value="Unassembled WGS sequence"/>
</dbReference>
<keyword evidence="9 12" id="KW-0508">mRNA splicing</keyword>
<evidence type="ECO:0000256" key="5">
    <source>
        <dbReference type="ARBA" id="ARBA00022605"/>
    </source>
</evidence>
<keyword evidence="5" id="KW-0028">Amino-acid biosynthesis</keyword>
<dbReference type="EMBL" id="GG679229">
    <property type="protein sequence ID" value="EER08078.1"/>
    <property type="molecule type" value="Genomic_DNA"/>
</dbReference>
<dbReference type="GO" id="GO:0009073">
    <property type="term" value="P:aromatic amino acid family biosynthetic process"/>
    <property type="evidence" value="ECO:0007669"/>
    <property type="project" value="UniProtKB-KW"/>
</dbReference>
<dbReference type="AlphaFoldDB" id="C5L5B5"/>
<evidence type="ECO:0000256" key="10">
    <source>
        <dbReference type="ARBA" id="ARBA00023239"/>
    </source>
</evidence>
<keyword evidence="11 12" id="KW-0539">Nucleus</keyword>
<dbReference type="InParanoid" id="C5L5B5"/>
<dbReference type="GO" id="GO:0004107">
    <property type="term" value="F:chorismate synthase activity"/>
    <property type="evidence" value="ECO:0007669"/>
    <property type="project" value="InterPro"/>
</dbReference>
<dbReference type="InterPro" id="IPR000453">
    <property type="entry name" value="Chorismate_synth"/>
</dbReference>
<dbReference type="UniPathway" id="UPA00053">
    <property type="reaction ID" value="UER00090"/>
</dbReference>
<dbReference type="InterPro" id="IPR035904">
    <property type="entry name" value="Chorismate_synth_AroC_sf"/>
</dbReference>
<comment type="similarity">
    <text evidence="4">Belongs to the chorismate synthase family.</text>
</comment>
<gene>
    <name evidence="13" type="ORF">Pmar_PMAR010741</name>
</gene>
<name>C5L5B5_PERM5</name>
<evidence type="ECO:0000256" key="2">
    <source>
        <dbReference type="ARBA" id="ARBA00005044"/>
    </source>
</evidence>
<dbReference type="OrthoDB" id="190958at2759"/>